<keyword evidence="2" id="KW-0449">Lipoprotein</keyword>
<comment type="caution">
    <text evidence="3">The sequence shown here is derived from an EMBL/GenBank/DDBJ whole genome shotgun (WGS) entry which is preliminary data.</text>
</comment>
<sequence>MRRLPFPAAALGLLLGGCTLIPDYFRPDAPVAASWPSGPAYAAQPVSSTAAKAADIDWQSFYTDDKLRRLIALSIANNRDLRVAMLNVQKAQAQYRVQRSNLLPTINADTNGTIQRVGRATSQTGIATTEHSYTAQASVSSFELDLFGRLRSLDEQALETYFATEEAQRAAQITLVAEIATAYLTLESDQEKLELARDTATSQQQSLDLTRRIFAIGTASELDVRQAETSVDTARVDIAQFTTAVAQDVNALVLLVGQGVPDDLLPVGGLGTITEMSDVPSGLPSDLLEARPDIREAERTLKAANANIGAARAAFFPKITLTANAGSTSDALSTLFKAGTGGWAFAPDIIVPIFDAGANRANLDAAKVDRSIEVANYEKAVQTAFREVADALAERGTIDEQVAAQQSLVDSTAASYRLAQQRYAKGVSSYLDVLDAQRSLYTAQQDLITIRFGKLSNLVTLYKVLGGGWKQETQDAQL</sequence>
<dbReference type="PROSITE" id="PS51257">
    <property type="entry name" value="PROKAR_LIPOPROTEIN"/>
    <property type="match status" value="1"/>
</dbReference>
<dbReference type="Pfam" id="PF02321">
    <property type="entry name" value="OEP"/>
    <property type="match status" value="2"/>
</dbReference>
<dbReference type="SUPFAM" id="SSF56954">
    <property type="entry name" value="Outer membrane efflux proteins (OEP)"/>
    <property type="match status" value="1"/>
</dbReference>
<evidence type="ECO:0000256" key="1">
    <source>
        <dbReference type="ARBA" id="ARBA00007613"/>
    </source>
</evidence>
<dbReference type="Proteomes" id="UP001230156">
    <property type="component" value="Unassembled WGS sequence"/>
</dbReference>
<dbReference type="PANTHER" id="PTHR30203:SF32">
    <property type="entry name" value="CATION EFFLUX SYSTEM PROTEIN CUSC"/>
    <property type="match status" value="1"/>
</dbReference>
<dbReference type="RefSeq" id="WP_379956043.1">
    <property type="nucleotide sequence ID" value="NZ_JAUYVI010000004.1"/>
</dbReference>
<name>A0ABU0YLG7_9PROT</name>
<comment type="subcellular location">
    <subcellularLocation>
        <location evidence="2">Cell membrane</location>
        <topology evidence="2">Lipid-anchor</topology>
    </subcellularLocation>
</comment>
<evidence type="ECO:0000256" key="2">
    <source>
        <dbReference type="RuleBase" id="RU362097"/>
    </source>
</evidence>
<accession>A0ABU0YLG7</accession>
<dbReference type="EMBL" id="JAUYVI010000004">
    <property type="protein sequence ID" value="MDQ7248566.1"/>
    <property type="molecule type" value="Genomic_DNA"/>
</dbReference>
<gene>
    <name evidence="3" type="ORF">Q8A70_12850</name>
</gene>
<keyword evidence="2" id="KW-1134">Transmembrane beta strand</keyword>
<keyword evidence="2" id="KW-0812">Transmembrane</keyword>
<organism evidence="3 4">
    <name type="scientific">Dongia sedimenti</name>
    <dbReference type="NCBI Taxonomy" id="3064282"/>
    <lineage>
        <taxon>Bacteria</taxon>
        <taxon>Pseudomonadati</taxon>
        <taxon>Pseudomonadota</taxon>
        <taxon>Alphaproteobacteria</taxon>
        <taxon>Rhodospirillales</taxon>
        <taxon>Dongiaceae</taxon>
        <taxon>Dongia</taxon>
    </lineage>
</organism>
<keyword evidence="2" id="KW-0564">Palmitate</keyword>
<reference evidence="4" key="1">
    <citation type="submission" date="2023-08" db="EMBL/GenBank/DDBJ databases">
        <title>Rhodospirillaceae gen. nov., a novel taxon isolated from the Yangtze River Yuezi River estuary sludge.</title>
        <authorList>
            <person name="Ruan L."/>
        </authorList>
    </citation>
    <scope>NUCLEOTIDE SEQUENCE [LARGE SCALE GENOMIC DNA]</scope>
    <source>
        <strain evidence="4">R-7</strain>
    </source>
</reference>
<dbReference type="InterPro" id="IPR010131">
    <property type="entry name" value="MdtP/NodT-like"/>
</dbReference>
<dbReference type="Gene3D" id="1.20.1600.10">
    <property type="entry name" value="Outer membrane efflux proteins (OEP)"/>
    <property type="match status" value="1"/>
</dbReference>
<keyword evidence="4" id="KW-1185">Reference proteome</keyword>
<dbReference type="InterPro" id="IPR003423">
    <property type="entry name" value="OMP_efflux"/>
</dbReference>
<protein>
    <submittedName>
        <fullName evidence="3">Efflux transporter outer membrane subunit</fullName>
    </submittedName>
</protein>
<evidence type="ECO:0000313" key="3">
    <source>
        <dbReference type="EMBL" id="MDQ7248566.1"/>
    </source>
</evidence>
<keyword evidence="2" id="KW-0472">Membrane</keyword>
<evidence type="ECO:0000313" key="4">
    <source>
        <dbReference type="Proteomes" id="UP001230156"/>
    </source>
</evidence>
<proteinExistence type="inferred from homology"/>
<dbReference type="Gene3D" id="2.20.200.10">
    <property type="entry name" value="Outer membrane efflux proteins (OEP)"/>
    <property type="match status" value="1"/>
</dbReference>
<comment type="similarity">
    <text evidence="1 2">Belongs to the outer membrane factor (OMF) (TC 1.B.17) family.</text>
</comment>
<dbReference type="PANTHER" id="PTHR30203">
    <property type="entry name" value="OUTER MEMBRANE CATION EFFLUX PROTEIN"/>
    <property type="match status" value="1"/>
</dbReference>
<dbReference type="NCBIfam" id="TIGR01845">
    <property type="entry name" value="outer_NodT"/>
    <property type="match status" value="1"/>
</dbReference>